<evidence type="ECO:0000313" key="5">
    <source>
        <dbReference type="Proteomes" id="UP000020825"/>
    </source>
</evidence>
<feature type="compositionally biased region" description="Pro residues" evidence="1">
    <location>
        <begin position="400"/>
        <end position="419"/>
    </location>
</feature>
<name>X8CLF3_MYCIT</name>
<evidence type="ECO:0000259" key="3">
    <source>
        <dbReference type="Pfam" id="PF11887"/>
    </source>
</evidence>
<feature type="compositionally biased region" description="Polar residues" evidence="1">
    <location>
        <begin position="337"/>
        <end position="348"/>
    </location>
</feature>
<feature type="domain" description="Mammalian cell entry C-terminal" evidence="3">
    <location>
        <begin position="122"/>
        <end position="301"/>
    </location>
</feature>
<feature type="domain" description="Mce/MlaD" evidence="2">
    <location>
        <begin position="487"/>
        <end position="561"/>
    </location>
</feature>
<dbReference type="PANTHER" id="PTHR33371">
    <property type="entry name" value="INTERMEMBRANE PHOSPHOLIPID TRANSPORT SYSTEM BINDING PROTEIN MLAD-RELATED"/>
    <property type="match status" value="1"/>
</dbReference>
<organism evidence="4 5">
    <name type="scientific">Mycobacterium intracellulare 1956</name>
    <dbReference type="NCBI Taxonomy" id="1299331"/>
    <lineage>
        <taxon>Bacteria</taxon>
        <taxon>Bacillati</taxon>
        <taxon>Actinomycetota</taxon>
        <taxon>Actinomycetes</taxon>
        <taxon>Mycobacteriales</taxon>
        <taxon>Mycobacteriaceae</taxon>
        <taxon>Mycobacterium</taxon>
        <taxon>Mycobacterium avium complex (MAC)</taxon>
    </lineage>
</organism>
<dbReference type="InterPro" id="IPR024516">
    <property type="entry name" value="Mce_C"/>
</dbReference>
<accession>X8CLF3</accession>
<evidence type="ECO:0000256" key="1">
    <source>
        <dbReference type="SAM" id="MobiDB-lite"/>
    </source>
</evidence>
<sequence>MKSFSERSPLLIGAVGTAVIVGVVLAGLQYQRLPFVNQRNSFSAYFADAGGLQTNAVVEVSGYPVGKVSSIELDGPGVLVTFKIDKDVYLGDRTEAAIKTRTLLGSKILDVTPRGGGQLKGAIPIDRTVSPYQLPDALGDLATTISGLNTGQLSDSLATLAQTFSTTPPDLRNAVQGVARLAQTLDTRDAQLRNLLDNAAKSTHVLAKRTDQIVSLVKDTTTLLAQLRTQSAALDQIWTNLSAVSQQLKGFIAENRQQLKPALDKLNDVLAIVDKRKERVQQALPFFNQYVTQMSEAAAGGPWLHVSVANLPPGQFIQPFIDAAFSDLGLDPATLLPSQLTDPQTGQRATPPLPVPYPRTGQGGEPRLNVPDAITGNPGDHQCGWPGSALPGPGCYPYREPAPAPPPGGPPPGPRPYPYPRRRPRRSTCRHRERRRPARRPTVMTRLRTMTAGLRMHPRLVAGASLVVLLVAGLVVELRPNDQIARTTVIAYFDNSTGVFPGDDVRIRGVPVGKVAKIEPQPQRAKITFWFDRRYKVPADAKAVILSPQLVTGRAIQLTPPYTEGPAMGSGAIIPLERTVVPVEWDDLRAQLDRLTQLLRPTQPGGVSTLGALINTAADNLRGQGASIRDTIIKLSQAVSALGDHSNDIFSTLKNLSTLVTALHDSTGLLEQLNRNLAAVSALLADDPSKVGRAVEDLNSVVADVQSFAADNREALGTASDKLASITKALVDSLDDIKQLLHIGPTGLADIANLGRPATGGIAGVLAVPNFANPLAFLCGAVQAASRLGGEKAAKLCAQYLAPIVKNRQYNFLPLGENLFVGAQARPNEITYSEDWLRPDYVPPAPDAPPAQAATPSPASVPTGAAPPAEAPAGTETIATDPAAGLPGIMVPSGASS</sequence>
<proteinExistence type="predicted"/>
<dbReference type="InterPro" id="IPR003399">
    <property type="entry name" value="Mce/MlaD"/>
</dbReference>
<evidence type="ECO:0008006" key="6">
    <source>
        <dbReference type="Google" id="ProtNLM"/>
    </source>
</evidence>
<feature type="domain" description="Mce/MlaD" evidence="2">
    <location>
        <begin position="40"/>
        <end position="113"/>
    </location>
</feature>
<dbReference type="PRINTS" id="PR01782">
    <property type="entry name" value="MCEVIRFACTOR"/>
</dbReference>
<reference evidence="4 5" key="1">
    <citation type="submission" date="2013-12" db="EMBL/GenBank/DDBJ databases">
        <authorList>
            <person name="Zelazny A."/>
            <person name="Olivier K."/>
            <person name="Holland S."/>
            <person name="Lenaerts A."/>
            <person name="Ordway D."/>
            <person name="DeGroote M.A."/>
            <person name="Parker T."/>
            <person name="Sizemore C."/>
            <person name="Tallon L.J."/>
            <person name="Sadzewicz L.K."/>
            <person name="Sengamalay N."/>
            <person name="Fraser C.M."/>
            <person name="Hine E."/>
            <person name="Shefchek K.A."/>
            <person name="Das S.P."/>
            <person name="Tettelin H."/>
        </authorList>
    </citation>
    <scope>NUCLEOTIDE SEQUENCE [LARGE SCALE GENOMIC DNA]</scope>
    <source>
        <strain evidence="4 5">1956</strain>
    </source>
</reference>
<dbReference type="EMBL" id="JAOG01000001">
    <property type="protein sequence ID" value="EUA56919.1"/>
    <property type="molecule type" value="Genomic_DNA"/>
</dbReference>
<dbReference type="PANTHER" id="PTHR33371:SF4">
    <property type="entry name" value="INTERMEMBRANE PHOSPHOLIPID TRANSPORT SYSTEM BINDING PROTEIN MLAD"/>
    <property type="match status" value="1"/>
</dbReference>
<dbReference type="NCBIfam" id="TIGR00996">
    <property type="entry name" value="Mtu_fam_mce"/>
    <property type="match status" value="2"/>
</dbReference>
<dbReference type="Proteomes" id="UP000020825">
    <property type="component" value="Unassembled WGS sequence"/>
</dbReference>
<feature type="compositionally biased region" description="Low complexity" evidence="1">
    <location>
        <begin position="850"/>
        <end position="880"/>
    </location>
</feature>
<feature type="domain" description="Mammalian cell entry C-terminal" evidence="3">
    <location>
        <begin position="569"/>
        <end position="738"/>
    </location>
</feature>
<feature type="region of interest" description="Disordered" evidence="1">
    <location>
        <begin position="841"/>
        <end position="897"/>
    </location>
</feature>
<comment type="caution">
    <text evidence="4">The sequence shown here is derived from an EMBL/GenBank/DDBJ whole genome shotgun (WGS) entry which is preliminary data.</text>
</comment>
<dbReference type="Pfam" id="PF11887">
    <property type="entry name" value="Mce4_CUP1"/>
    <property type="match status" value="2"/>
</dbReference>
<dbReference type="AlphaFoldDB" id="X8CLF3"/>
<evidence type="ECO:0000259" key="2">
    <source>
        <dbReference type="Pfam" id="PF02470"/>
    </source>
</evidence>
<dbReference type="Pfam" id="PF02470">
    <property type="entry name" value="MlaD"/>
    <property type="match status" value="2"/>
</dbReference>
<gene>
    <name evidence="4" type="ORF">I550_0035</name>
</gene>
<feature type="compositionally biased region" description="Basic residues" evidence="1">
    <location>
        <begin position="420"/>
        <end position="439"/>
    </location>
</feature>
<dbReference type="GO" id="GO:0005576">
    <property type="term" value="C:extracellular region"/>
    <property type="evidence" value="ECO:0007669"/>
    <property type="project" value="TreeGrafter"/>
</dbReference>
<feature type="region of interest" description="Disordered" evidence="1">
    <location>
        <begin position="337"/>
        <end position="441"/>
    </location>
</feature>
<dbReference type="InterPro" id="IPR005693">
    <property type="entry name" value="Mce"/>
</dbReference>
<dbReference type="InterPro" id="IPR052336">
    <property type="entry name" value="MlaD_Phospholipid_Transporter"/>
</dbReference>
<protein>
    <recommendedName>
        <fullName evidence="6">Mce related family protein</fullName>
    </recommendedName>
</protein>
<evidence type="ECO:0000313" key="4">
    <source>
        <dbReference type="EMBL" id="EUA56919.1"/>
    </source>
</evidence>
<dbReference type="PATRIC" id="fig|1299331.3.peg.35"/>
<dbReference type="SUPFAM" id="SSF58104">
    <property type="entry name" value="Methyl-accepting chemotaxis protein (MCP) signaling domain"/>
    <property type="match status" value="1"/>
</dbReference>